<dbReference type="AlphaFoldDB" id="A0A4U6X110"/>
<keyword evidence="2" id="KW-1185">Reference proteome</keyword>
<sequence>MRATGGHTVEIVQHGNPHFWVAGSVEIEVCAQRALRLKGATEAPRCTGLGSGEARILRPGDVFINRCAMRKWRNVSSEKPARILFVMLDVKPIIVNGKTLEFDVGDLTKE</sequence>
<evidence type="ECO:0000313" key="1">
    <source>
        <dbReference type="EMBL" id="TKW49058.1"/>
    </source>
</evidence>
<protein>
    <submittedName>
        <fullName evidence="1">Uncharacterized protein</fullName>
    </submittedName>
</protein>
<dbReference type="OrthoDB" id="5840532at2759"/>
<proteinExistence type="predicted"/>
<dbReference type="InterPro" id="IPR047142">
    <property type="entry name" value="OryJ/VirC-like"/>
</dbReference>
<organism evidence="1 2">
    <name type="scientific">Colletotrichum tanaceti</name>
    <dbReference type="NCBI Taxonomy" id="1306861"/>
    <lineage>
        <taxon>Eukaryota</taxon>
        <taxon>Fungi</taxon>
        <taxon>Dikarya</taxon>
        <taxon>Ascomycota</taxon>
        <taxon>Pezizomycotina</taxon>
        <taxon>Sordariomycetes</taxon>
        <taxon>Hypocreomycetidae</taxon>
        <taxon>Glomerellales</taxon>
        <taxon>Glomerellaceae</taxon>
        <taxon>Colletotrichum</taxon>
        <taxon>Colletotrichum destructivum species complex</taxon>
    </lineage>
</organism>
<dbReference type="PANTHER" id="PTHR36156:SF2">
    <property type="entry name" value="CUPIN TYPE-2 DOMAIN-CONTAINING PROTEIN"/>
    <property type="match status" value="1"/>
</dbReference>
<dbReference type="InterPro" id="IPR014710">
    <property type="entry name" value="RmlC-like_jellyroll"/>
</dbReference>
<gene>
    <name evidence="1" type="ORF">CTA1_10166</name>
</gene>
<dbReference type="Proteomes" id="UP000310108">
    <property type="component" value="Unassembled WGS sequence"/>
</dbReference>
<dbReference type="STRING" id="1306861.A0A4U6X110"/>
<dbReference type="Gene3D" id="2.60.120.10">
    <property type="entry name" value="Jelly Rolls"/>
    <property type="match status" value="1"/>
</dbReference>
<comment type="caution">
    <text evidence="1">The sequence shown here is derived from an EMBL/GenBank/DDBJ whole genome shotgun (WGS) entry which is preliminary data.</text>
</comment>
<accession>A0A4U6X110</accession>
<dbReference type="EMBL" id="PJEX01000629">
    <property type="protein sequence ID" value="TKW49058.1"/>
    <property type="molecule type" value="Genomic_DNA"/>
</dbReference>
<dbReference type="PANTHER" id="PTHR36156">
    <property type="entry name" value="SLR2101 PROTEIN"/>
    <property type="match status" value="1"/>
</dbReference>
<evidence type="ECO:0000313" key="2">
    <source>
        <dbReference type="Proteomes" id="UP000310108"/>
    </source>
</evidence>
<name>A0A4U6X110_9PEZI</name>
<reference evidence="1 2" key="1">
    <citation type="journal article" date="2019" name="PLoS ONE">
        <title>Comparative genome analysis indicates high evolutionary potential of pathogenicity genes in Colletotrichum tanaceti.</title>
        <authorList>
            <person name="Lelwala R.V."/>
            <person name="Korhonen P.K."/>
            <person name="Young N.D."/>
            <person name="Scott J.B."/>
            <person name="Ades P.A."/>
            <person name="Gasser R.B."/>
            <person name="Taylor P.W.J."/>
        </authorList>
    </citation>
    <scope>NUCLEOTIDE SEQUENCE [LARGE SCALE GENOMIC DNA]</scope>
    <source>
        <strain evidence="1">BRIP57314</strain>
    </source>
</reference>